<evidence type="ECO:0000313" key="2">
    <source>
        <dbReference type="EMBL" id="GAA3975474.1"/>
    </source>
</evidence>
<dbReference type="Proteomes" id="UP001500742">
    <property type="component" value="Unassembled WGS sequence"/>
</dbReference>
<feature type="chain" id="PRO_5045789915" description="Lipoprotein" evidence="1">
    <location>
        <begin position="24"/>
        <end position="202"/>
    </location>
</feature>
<dbReference type="PROSITE" id="PS51257">
    <property type="entry name" value="PROKAR_LIPOPROTEIN"/>
    <property type="match status" value="1"/>
</dbReference>
<comment type="caution">
    <text evidence="2">The sequence shown here is derived from an EMBL/GenBank/DDBJ whole genome shotgun (WGS) entry which is preliminary data.</text>
</comment>
<evidence type="ECO:0000313" key="3">
    <source>
        <dbReference type="Proteomes" id="UP001500742"/>
    </source>
</evidence>
<protein>
    <recommendedName>
        <fullName evidence="4">Lipoprotein</fullName>
    </recommendedName>
</protein>
<organism evidence="2 3">
    <name type="scientific">Mucilaginibacter dorajii</name>
    <dbReference type="NCBI Taxonomy" id="692994"/>
    <lineage>
        <taxon>Bacteria</taxon>
        <taxon>Pseudomonadati</taxon>
        <taxon>Bacteroidota</taxon>
        <taxon>Sphingobacteriia</taxon>
        <taxon>Sphingobacteriales</taxon>
        <taxon>Sphingobacteriaceae</taxon>
        <taxon>Mucilaginibacter</taxon>
    </lineage>
</organism>
<dbReference type="RefSeq" id="WP_344757756.1">
    <property type="nucleotide sequence ID" value="NZ_BAAAZC010000019.1"/>
</dbReference>
<reference evidence="3" key="1">
    <citation type="journal article" date="2019" name="Int. J. Syst. Evol. Microbiol.">
        <title>The Global Catalogue of Microorganisms (GCM) 10K type strain sequencing project: providing services to taxonomists for standard genome sequencing and annotation.</title>
        <authorList>
            <consortium name="The Broad Institute Genomics Platform"/>
            <consortium name="The Broad Institute Genome Sequencing Center for Infectious Disease"/>
            <person name="Wu L."/>
            <person name="Ma J."/>
        </authorList>
    </citation>
    <scope>NUCLEOTIDE SEQUENCE [LARGE SCALE GENOMIC DNA]</scope>
    <source>
        <strain evidence="3">JCM 16601</strain>
    </source>
</reference>
<feature type="signal peptide" evidence="1">
    <location>
        <begin position="1"/>
        <end position="23"/>
    </location>
</feature>
<keyword evidence="1" id="KW-0732">Signal</keyword>
<evidence type="ECO:0008006" key="4">
    <source>
        <dbReference type="Google" id="ProtNLM"/>
    </source>
</evidence>
<dbReference type="EMBL" id="BAAAZC010000019">
    <property type="protein sequence ID" value="GAA3975474.1"/>
    <property type="molecule type" value="Genomic_DNA"/>
</dbReference>
<sequence length="202" mass="22789">MNNMYKYISLLILVAIFSGCHKISDNNPTPTKTDGTNTTGSYAVKFDVADQSVVTTIKHDTLYLTFHETATLLVNPTDYQKASALHLKEDFSKSGLTVYDYKILNEDQVYRYNSVDDNMNNNVPFITASTVTVEGTKFTKLVLKRDFIFYKAYKLAQLATEAQTDVLAIKTDKISFSSYYYYDQKNSTTVVTTATLVYSKGD</sequence>
<proteinExistence type="predicted"/>
<keyword evidence="3" id="KW-1185">Reference proteome</keyword>
<evidence type="ECO:0000256" key="1">
    <source>
        <dbReference type="SAM" id="SignalP"/>
    </source>
</evidence>
<accession>A0ABP7Q386</accession>
<gene>
    <name evidence="2" type="ORF">GCM10022210_27450</name>
</gene>
<name>A0ABP7Q386_9SPHI</name>